<dbReference type="GO" id="GO:0003746">
    <property type="term" value="F:translation elongation factor activity"/>
    <property type="evidence" value="ECO:0007669"/>
    <property type="project" value="UniProtKB-KW"/>
</dbReference>
<comment type="caution">
    <text evidence="6">The sequence shown here is derived from an EMBL/GenBank/DDBJ whole genome shotgun (WGS) entry which is preliminary data.</text>
</comment>
<keyword evidence="6" id="KW-0648">Protein biosynthesis</keyword>
<keyword evidence="6" id="KW-0251">Elongation factor</keyword>
<organism evidence="6 7">
    <name type="scientific">Cardiosporidium cionae</name>
    <dbReference type="NCBI Taxonomy" id="476202"/>
    <lineage>
        <taxon>Eukaryota</taxon>
        <taxon>Sar</taxon>
        <taxon>Alveolata</taxon>
        <taxon>Apicomplexa</taxon>
        <taxon>Aconoidasida</taxon>
        <taxon>Nephromycida</taxon>
        <taxon>Cardiosporidium</taxon>
    </lineage>
</organism>
<evidence type="ECO:0000256" key="3">
    <source>
        <dbReference type="ARBA" id="ARBA00023163"/>
    </source>
</evidence>
<comment type="similarity">
    <text evidence="2">Belongs to the SPT4 family.</text>
</comment>
<dbReference type="PANTHER" id="PTHR12882:SF1">
    <property type="entry name" value="TRANSCRIPTION ELONGATION FACTOR SPT4"/>
    <property type="match status" value="1"/>
</dbReference>
<dbReference type="PANTHER" id="PTHR12882">
    <property type="entry name" value="SUPPRESSOR OF TY 4"/>
    <property type="match status" value="1"/>
</dbReference>
<proteinExistence type="inferred from homology"/>
<reference evidence="6 7" key="1">
    <citation type="journal article" date="2020" name="bioRxiv">
        <title>Metabolic contributions of an alphaproteobacterial endosymbiont in the apicomplexan Cardiosporidium cionae.</title>
        <authorList>
            <person name="Hunter E.S."/>
            <person name="Paight C.J."/>
            <person name="Lane C.E."/>
        </authorList>
    </citation>
    <scope>NUCLEOTIDE SEQUENCE [LARGE SCALE GENOMIC DNA]</scope>
    <source>
        <strain evidence="6">ESH_2018</strain>
    </source>
</reference>
<feature type="domain" description="Spt4/RpoE2 zinc finger" evidence="5">
    <location>
        <begin position="49"/>
        <end position="125"/>
    </location>
</feature>
<accession>A0ABQ7JH12</accession>
<dbReference type="Gene3D" id="3.30.40.210">
    <property type="match status" value="1"/>
</dbReference>
<evidence type="ECO:0000313" key="7">
    <source>
        <dbReference type="Proteomes" id="UP000823046"/>
    </source>
</evidence>
<keyword evidence="3" id="KW-0804">Transcription</keyword>
<dbReference type="Proteomes" id="UP000823046">
    <property type="component" value="Unassembled WGS sequence"/>
</dbReference>
<dbReference type="SUPFAM" id="SSF63393">
    <property type="entry name" value="RNA polymerase subunits"/>
    <property type="match status" value="1"/>
</dbReference>
<keyword evidence="4" id="KW-0539">Nucleus</keyword>
<comment type="subcellular location">
    <subcellularLocation>
        <location evidence="1">Nucleus</location>
    </subcellularLocation>
</comment>
<dbReference type="InterPro" id="IPR022800">
    <property type="entry name" value="Spt4/RpoE2_Znf"/>
</dbReference>
<dbReference type="InterPro" id="IPR029040">
    <property type="entry name" value="RPABC4/Spt4"/>
</dbReference>
<gene>
    <name evidence="6" type="primary">SPT4</name>
    <name evidence="6" type="ORF">IE077_001099</name>
</gene>
<dbReference type="CDD" id="cd07973">
    <property type="entry name" value="Spt4"/>
    <property type="match status" value="1"/>
</dbReference>
<evidence type="ECO:0000313" key="6">
    <source>
        <dbReference type="EMBL" id="KAF8823030.1"/>
    </source>
</evidence>
<dbReference type="Pfam" id="PF06093">
    <property type="entry name" value="Spt4"/>
    <property type="match status" value="1"/>
</dbReference>
<evidence type="ECO:0000256" key="4">
    <source>
        <dbReference type="ARBA" id="ARBA00023242"/>
    </source>
</evidence>
<sequence>MPQKVGEQYDVDDVEEKTRNVKVDTVPKGQRRNFKREAGDEIEKVVLKFRACNSCKIILSEQQFYDSGCPNCPNLEMDRDRHAVLTSTSANFTGMIAVMKPRDSWVAKYNKLTATVPGCYALSVVGEIPFL</sequence>
<evidence type="ECO:0000256" key="1">
    <source>
        <dbReference type="ARBA" id="ARBA00004123"/>
    </source>
</evidence>
<dbReference type="InterPro" id="IPR038510">
    <property type="entry name" value="Spt4_sf"/>
</dbReference>
<evidence type="ECO:0000259" key="5">
    <source>
        <dbReference type="SMART" id="SM01389"/>
    </source>
</evidence>
<name>A0ABQ7JH12_9APIC</name>
<dbReference type="SMART" id="SM01389">
    <property type="entry name" value="Spt4"/>
    <property type="match status" value="1"/>
</dbReference>
<protein>
    <submittedName>
        <fullName evidence="6">Transcription elongation factor SPT4</fullName>
    </submittedName>
</protein>
<evidence type="ECO:0000256" key="2">
    <source>
        <dbReference type="ARBA" id="ARBA00010464"/>
    </source>
</evidence>
<dbReference type="EMBL" id="JADAQX010000005">
    <property type="protein sequence ID" value="KAF8823030.1"/>
    <property type="molecule type" value="Genomic_DNA"/>
</dbReference>
<keyword evidence="7" id="KW-1185">Reference proteome</keyword>
<dbReference type="InterPro" id="IPR009287">
    <property type="entry name" value="Spt4"/>
</dbReference>